<evidence type="ECO:0000313" key="2">
    <source>
        <dbReference type="Proteomes" id="UP000293360"/>
    </source>
</evidence>
<gene>
    <name evidence="1" type="ORF">DL764_010931</name>
</gene>
<sequence length="88" mass="10107">MTRHGLHWIDWLAKNSKLDFRRPENEPRLAKSGVYHFGARCRSGNPNGNHGIRLTKDSARRLHEDGVLDIRLMPKLDQNTSGAYTEII</sequence>
<dbReference type="OrthoDB" id="4638065at2759"/>
<accession>A0A4Q4SU27</accession>
<keyword evidence="2" id="KW-1185">Reference proteome</keyword>
<name>A0A4Q4SU27_9PEZI</name>
<dbReference type="Proteomes" id="UP000293360">
    <property type="component" value="Unassembled WGS sequence"/>
</dbReference>
<reference evidence="1 2" key="1">
    <citation type="submission" date="2018-06" db="EMBL/GenBank/DDBJ databases">
        <title>Complete Genomes of Monosporascus.</title>
        <authorList>
            <person name="Robinson A.J."/>
            <person name="Natvig D.O."/>
        </authorList>
    </citation>
    <scope>NUCLEOTIDE SEQUENCE [LARGE SCALE GENOMIC DNA]</scope>
    <source>
        <strain evidence="1 2">CBS 110550</strain>
    </source>
</reference>
<organism evidence="1 2">
    <name type="scientific">Monosporascus ibericus</name>
    <dbReference type="NCBI Taxonomy" id="155417"/>
    <lineage>
        <taxon>Eukaryota</taxon>
        <taxon>Fungi</taxon>
        <taxon>Dikarya</taxon>
        <taxon>Ascomycota</taxon>
        <taxon>Pezizomycotina</taxon>
        <taxon>Sordariomycetes</taxon>
        <taxon>Xylariomycetidae</taxon>
        <taxon>Xylariales</taxon>
        <taxon>Xylariales incertae sedis</taxon>
        <taxon>Monosporascus</taxon>
    </lineage>
</organism>
<protein>
    <submittedName>
        <fullName evidence="1">Uncharacterized protein</fullName>
    </submittedName>
</protein>
<dbReference type="AlphaFoldDB" id="A0A4Q4SU27"/>
<dbReference type="EMBL" id="QJNU01001591">
    <property type="protein sequence ID" value="RYO74177.1"/>
    <property type="molecule type" value="Genomic_DNA"/>
</dbReference>
<proteinExistence type="predicted"/>
<comment type="caution">
    <text evidence="1">The sequence shown here is derived from an EMBL/GenBank/DDBJ whole genome shotgun (WGS) entry which is preliminary data.</text>
</comment>
<dbReference type="STRING" id="155417.A0A4Q4SU27"/>
<evidence type="ECO:0000313" key="1">
    <source>
        <dbReference type="EMBL" id="RYO74177.1"/>
    </source>
</evidence>